<evidence type="ECO:0000256" key="5">
    <source>
        <dbReference type="ARBA" id="ARBA00023128"/>
    </source>
</evidence>
<dbReference type="NCBIfam" id="TIGR01031">
    <property type="entry name" value="rpmF_bact"/>
    <property type="match status" value="1"/>
</dbReference>
<dbReference type="Pfam" id="PF01783">
    <property type="entry name" value="Ribosomal_L32p"/>
    <property type="match status" value="1"/>
</dbReference>
<evidence type="ECO:0000313" key="9">
    <source>
        <dbReference type="Proteomes" id="UP001217754"/>
    </source>
</evidence>
<evidence type="ECO:0000256" key="6">
    <source>
        <dbReference type="ARBA" id="ARBA00023274"/>
    </source>
</evidence>
<keyword evidence="4" id="KW-0689">Ribosomal protein</keyword>
<gene>
    <name evidence="8" type="ORF">MJAP1_000729</name>
</gene>
<dbReference type="GO" id="GO:0003735">
    <property type="term" value="F:structural constituent of ribosome"/>
    <property type="evidence" value="ECO:0007669"/>
    <property type="project" value="InterPro"/>
</dbReference>
<dbReference type="EMBL" id="CP119958">
    <property type="protein sequence ID" value="WFD37782.1"/>
    <property type="molecule type" value="Genomic_DNA"/>
</dbReference>
<sequence length="170" mass="17714">MSTSSRAVLSLSAARSVAVSSPVASALPAPALAQPVYVQSVAPVVRIPVPQFVAQWVSRIAGAWSPSAEDASNSDAGAEALALAAPGHATALPAADAPELWDGLLLAAPKKKVSHSRKAMRSANKGLKDRVNLVHCPSCARPKLQHHICEHCYADFARNLKQKSNDTPAA</sequence>
<keyword evidence="5" id="KW-0496">Mitochondrion</keyword>
<organism evidence="8 9">
    <name type="scientific">Malassezia japonica</name>
    <dbReference type="NCBI Taxonomy" id="223818"/>
    <lineage>
        <taxon>Eukaryota</taxon>
        <taxon>Fungi</taxon>
        <taxon>Dikarya</taxon>
        <taxon>Basidiomycota</taxon>
        <taxon>Ustilaginomycotina</taxon>
        <taxon>Malasseziomycetes</taxon>
        <taxon>Malasseziales</taxon>
        <taxon>Malasseziaceae</taxon>
        <taxon>Malassezia</taxon>
    </lineage>
</organism>
<dbReference type="InterPro" id="IPR051991">
    <property type="entry name" value="Mitoribosomal_protein_bL32"/>
</dbReference>
<evidence type="ECO:0000256" key="4">
    <source>
        <dbReference type="ARBA" id="ARBA00022980"/>
    </source>
</evidence>
<dbReference type="AlphaFoldDB" id="A0AAF0J8M0"/>
<evidence type="ECO:0000256" key="3">
    <source>
        <dbReference type="ARBA" id="ARBA00022946"/>
    </source>
</evidence>
<keyword evidence="6" id="KW-0687">Ribonucleoprotein</keyword>
<dbReference type="InterPro" id="IPR002677">
    <property type="entry name" value="Ribosomal_bL32"/>
</dbReference>
<evidence type="ECO:0000256" key="1">
    <source>
        <dbReference type="ARBA" id="ARBA00004173"/>
    </source>
</evidence>
<accession>A0AAF0J8M0</accession>
<proteinExistence type="inferred from homology"/>
<dbReference type="RefSeq" id="XP_060120679.1">
    <property type="nucleotide sequence ID" value="XM_060264696.1"/>
</dbReference>
<reference evidence="8" key="1">
    <citation type="submission" date="2023-03" db="EMBL/GenBank/DDBJ databases">
        <title>Mating type loci evolution in Malassezia.</title>
        <authorList>
            <person name="Coelho M.A."/>
        </authorList>
    </citation>
    <scope>NUCLEOTIDE SEQUENCE</scope>
    <source>
        <strain evidence="8">CBS 9431</strain>
    </source>
</reference>
<dbReference type="GeneID" id="85224378"/>
<dbReference type="PANTHER" id="PTHR21026:SF2">
    <property type="entry name" value="LARGE RIBOSOMAL SUBUNIT PROTEIN BL32M"/>
    <property type="match status" value="1"/>
</dbReference>
<dbReference type="GO" id="GO:0005762">
    <property type="term" value="C:mitochondrial large ribosomal subunit"/>
    <property type="evidence" value="ECO:0007669"/>
    <property type="project" value="TreeGrafter"/>
</dbReference>
<dbReference type="PANTHER" id="PTHR21026">
    <property type="entry name" value="39S RIBOSOMAL PROTEIN L32, MITOCHONDRIAL"/>
    <property type="match status" value="1"/>
</dbReference>
<dbReference type="InterPro" id="IPR011332">
    <property type="entry name" value="Ribosomal_zn-bd"/>
</dbReference>
<evidence type="ECO:0000313" key="8">
    <source>
        <dbReference type="EMBL" id="WFD37782.1"/>
    </source>
</evidence>
<evidence type="ECO:0000256" key="7">
    <source>
        <dbReference type="ARBA" id="ARBA00039935"/>
    </source>
</evidence>
<protein>
    <recommendedName>
        <fullName evidence="7">Large ribosomal subunit protein bL32m</fullName>
    </recommendedName>
</protein>
<evidence type="ECO:0000256" key="2">
    <source>
        <dbReference type="ARBA" id="ARBA00008560"/>
    </source>
</evidence>
<comment type="subcellular location">
    <subcellularLocation>
        <location evidence="1">Mitochondrion</location>
    </subcellularLocation>
</comment>
<dbReference type="SUPFAM" id="SSF57829">
    <property type="entry name" value="Zn-binding ribosomal proteins"/>
    <property type="match status" value="1"/>
</dbReference>
<name>A0AAF0J8M0_9BASI</name>
<comment type="similarity">
    <text evidence="2">Belongs to the bacterial ribosomal protein bL32 family.</text>
</comment>
<keyword evidence="9" id="KW-1185">Reference proteome</keyword>
<keyword evidence="3" id="KW-0809">Transit peptide</keyword>
<dbReference type="GO" id="GO:0006412">
    <property type="term" value="P:translation"/>
    <property type="evidence" value="ECO:0007669"/>
    <property type="project" value="InterPro"/>
</dbReference>
<dbReference type="Proteomes" id="UP001217754">
    <property type="component" value="Chromosome 1"/>
</dbReference>